<sequence length="108" mass="12709">MYKGNMEKLMIESGFTPKDIKFLESINKKNGTNLMDNIIDLDKRFYKLIFIVPLIFFGFAFLFLIADDVNVVGFIISTIITIPPILFMLSFRMSYRASIFMKKYKRKE</sequence>
<keyword evidence="1" id="KW-0812">Transmembrane</keyword>
<dbReference type="HOGENOM" id="CLU_158506_1_0_6"/>
<evidence type="ECO:0000256" key="1">
    <source>
        <dbReference type="SAM" id="Phobius"/>
    </source>
</evidence>
<dbReference type="RefSeq" id="WP_012989716.1">
    <property type="nucleotide sequence ID" value="NC_013892.1"/>
</dbReference>
<protein>
    <submittedName>
        <fullName evidence="2">Uncharacterized protein</fullName>
    </submittedName>
</protein>
<organism evidence="2 3">
    <name type="scientific">Xenorhabdus bovienii (strain SS-2004)</name>
    <name type="common">Xenorhabdus nematophila subsp. bovienii</name>
    <dbReference type="NCBI Taxonomy" id="406818"/>
    <lineage>
        <taxon>Bacteria</taxon>
        <taxon>Pseudomonadati</taxon>
        <taxon>Pseudomonadota</taxon>
        <taxon>Gammaproteobacteria</taxon>
        <taxon>Enterobacterales</taxon>
        <taxon>Morganellaceae</taxon>
        <taxon>Xenorhabdus</taxon>
    </lineage>
</organism>
<dbReference type="EMBL" id="FN667741">
    <property type="protein sequence ID" value="CBJ82479.1"/>
    <property type="molecule type" value="Genomic_DNA"/>
</dbReference>
<keyword evidence="1" id="KW-0472">Membrane</keyword>
<dbReference type="KEGG" id="xbo:XBJ1_3361"/>
<feature type="transmembrane region" description="Helical" evidence="1">
    <location>
        <begin position="45"/>
        <end position="65"/>
    </location>
</feature>
<keyword evidence="1" id="KW-1133">Transmembrane helix</keyword>
<accession>D3V4A0</accession>
<name>D3V4A0_XENBS</name>
<dbReference type="Proteomes" id="UP000002045">
    <property type="component" value="Chromosome"/>
</dbReference>
<gene>
    <name evidence="2" type="ordered locus">XBJ1_3361</name>
</gene>
<dbReference type="AlphaFoldDB" id="D3V4A0"/>
<proteinExistence type="predicted"/>
<evidence type="ECO:0000313" key="2">
    <source>
        <dbReference type="EMBL" id="CBJ82479.1"/>
    </source>
</evidence>
<feature type="transmembrane region" description="Helical" evidence="1">
    <location>
        <begin position="71"/>
        <end position="95"/>
    </location>
</feature>
<reference evidence="2" key="1">
    <citation type="journal article" date="2011" name="PLoS ONE">
        <title>The entomopathogenic bacterial endosymbionts xenorhabdus and photorhabdus: convergent lifestyles from divergent genomes.</title>
        <authorList>
            <person name="Chaston J.M."/>
            <person name="Suen G."/>
            <person name="Tucker S.L."/>
            <person name="Andersen A.W."/>
            <person name="Bhasin A."/>
            <person name="Bode E."/>
            <person name="Bode H.B."/>
            <person name="Brachmann A.O."/>
            <person name="Cowles C.E."/>
            <person name="Cowles K.N."/>
            <person name="Darby C."/>
            <person name="de Leon L."/>
            <person name="Drace K."/>
            <person name="Du Z."/>
            <person name="Givaudan A."/>
            <person name="Herbert Tran E.E."/>
            <person name="Jewell K.A."/>
            <person name="Knack J.J."/>
            <person name="Krasomil-Osterfeld K.C."/>
            <person name="Kukor R."/>
            <person name="Lanois A."/>
            <person name="Latreille P."/>
            <person name="Leimgruber N.K."/>
            <person name="Lipke C.M."/>
            <person name="Liu R."/>
            <person name="Lu X."/>
            <person name="Martens E.C."/>
            <person name="Marri P.R."/>
            <person name="Medigue C."/>
            <person name="Menard M.L."/>
            <person name="Miller N.M."/>
            <person name="Morales-Soto N."/>
            <person name="Norton S."/>
            <person name="Ogier J.C."/>
            <person name="Orchard S.S."/>
            <person name="Park D."/>
            <person name="Park Y."/>
            <person name="Qurollo B.A."/>
            <person name="Sugar D.R."/>
            <person name="Richards G.R."/>
            <person name="Rouy Z."/>
            <person name="Slominski B."/>
            <person name="Slominski K."/>
            <person name="Snyder H."/>
            <person name="Tjaden B.C."/>
            <person name="van der Hoeven R."/>
            <person name="Welch R.D."/>
            <person name="Wheeler C."/>
            <person name="Xiang B."/>
            <person name="Barbazuk B."/>
            <person name="Gaudriault S."/>
            <person name="Goodner B."/>
            <person name="Slater S.C."/>
            <person name="Forst S."/>
            <person name="Goldman B.S."/>
            <person name="Goodrich-Blair H."/>
        </authorList>
    </citation>
    <scope>NUCLEOTIDE SEQUENCE [LARGE SCALE GENOMIC DNA]</scope>
    <source>
        <strain evidence="2">SS-2004</strain>
    </source>
</reference>
<evidence type="ECO:0000313" key="3">
    <source>
        <dbReference type="Proteomes" id="UP000002045"/>
    </source>
</evidence>